<keyword evidence="4" id="KW-1185">Reference proteome</keyword>
<dbReference type="KEGG" id="nah:F5544_02440"/>
<feature type="compositionally biased region" description="Low complexity" evidence="1">
    <location>
        <begin position="45"/>
        <end position="67"/>
    </location>
</feature>
<accession>A0A6G9Y597</accession>
<dbReference type="Proteomes" id="UP000503540">
    <property type="component" value="Chromosome"/>
</dbReference>
<dbReference type="RefSeq" id="WP_167471656.1">
    <property type="nucleotide sequence ID" value="NZ_CP046172.1"/>
</dbReference>
<feature type="compositionally biased region" description="Low complexity" evidence="1">
    <location>
        <begin position="84"/>
        <end position="106"/>
    </location>
</feature>
<evidence type="ECO:0008006" key="5">
    <source>
        <dbReference type="Google" id="ProtNLM"/>
    </source>
</evidence>
<feature type="transmembrane region" description="Helical" evidence="2">
    <location>
        <begin position="18"/>
        <end position="38"/>
    </location>
</feature>
<proteinExistence type="predicted"/>
<evidence type="ECO:0000313" key="3">
    <source>
        <dbReference type="EMBL" id="QIS08408.1"/>
    </source>
</evidence>
<sequence>MLEPTGPLPPEIYWRRRVFAIAALVVALALVIWLALLVSRGGSSGDSKGAAASSSTTAKAADASKAGEPANKSADAPSGKPSASGDSSTPKPSGSSASATASSAPPAQCPDQSLAVKVSVEQPTYKVGEQPVFVIVITNISSVTCSRDMGSGLQQVSVQTLDGARRLWSSTDCYPDGQADVRTLNRGEQAAFTVTWSGSTSQPNCAGERVPVPPGAYAVVAQLGSVRSSAEPFNIA</sequence>
<reference evidence="3 4" key="1">
    <citation type="journal article" date="2019" name="ACS Chem. Biol.">
        <title>Identification and Mobilization of a Cryptic Antibiotic Biosynthesis Gene Locus from a Human-Pathogenic Nocardia Isolate.</title>
        <authorList>
            <person name="Herisse M."/>
            <person name="Ishida K."/>
            <person name="Porter J.L."/>
            <person name="Howden B."/>
            <person name="Hertweck C."/>
            <person name="Stinear T.P."/>
            <person name="Pidot S.J."/>
        </authorList>
    </citation>
    <scope>NUCLEOTIDE SEQUENCE [LARGE SCALE GENOMIC DNA]</scope>
    <source>
        <strain evidence="3 4">AUSMDU00012717</strain>
    </source>
</reference>
<keyword evidence="2" id="KW-1133">Transmembrane helix</keyword>
<dbReference type="AlphaFoldDB" id="A0A6G9Y597"/>
<keyword evidence="2" id="KW-0812">Transmembrane</keyword>
<evidence type="ECO:0000256" key="2">
    <source>
        <dbReference type="SAM" id="Phobius"/>
    </source>
</evidence>
<gene>
    <name evidence="3" type="ORF">F5544_02440</name>
</gene>
<name>A0A6G9Y597_9NOCA</name>
<evidence type="ECO:0000313" key="4">
    <source>
        <dbReference type="Proteomes" id="UP000503540"/>
    </source>
</evidence>
<dbReference type="EMBL" id="CP046172">
    <property type="protein sequence ID" value="QIS08408.1"/>
    <property type="molecule type" value="Genomic_DNA"/>
</dbReference>
<feature type="region of interest" description="Disordered" evidence="1">
    <location>
        <begin position="42"/>
        <end position="110"/>
    </location>
</feature>
<organism evidence="3 4">
    <name type="scientific">Nocardia arthritidis</name>
    <dbReference type="NCBI Taxonomy" id="228602"/>
    <lineage>
        <taxon>Bacteria</taxon>
        <taxon>Bacillati</taxon>
        <taxon>Actinomycetota</taxon>
        <taxon>Actinomycetes</taxon>
        <taxon>Mycobacteriales</taxon>
        <taxon>Nocardiaceae</taxon>
        <taxon>Nocardia</taxon>
    </lineage>
</organism>
<protein>
    <recommendedName>
        <fullName evidence="5">MucR family transcriptional regulator</fullName>
    </recommendedName>
</protein>
<evidence type="ECO:0000256" key="1">
    <source>
        <dbReference type="SAM" id="MobiDB-lite"/>
    </source>
</evidence>
<keyword evidence="2" id="KW-0472">Membrane</keyword>